<keyword evidence="7 13" id="KW-0479">Metal-binding</keyword>
<evidence type="ECO:0000256" key="11">
    <source>
        <dbReference type="ARBA" id="ARBA00023242"/>
    </source>
</evidence>
<comment type="similarity">
    <text evidence="1 13">Belongs to the reverse transcriptase family. Telomerase subfamily.</text>
</comment>
<dbReference type="Gene3D" id="1.10.132.70">
    <property type="match status" value="1"/>
</dbReference>
<evidence type="ECO:0000313" key="16">
    <source>
        <dbReference type="Proteomes" id="UP000191024"/>
    </source>
</evidence>
<dbReference type="InterPro" id="IPR021891">
    <property type="entry name" value="Telomerase_RBD"/>
</dbReference>
<keyword evidence="5 13" id="KW-0808">Transferase</keyword>
<evidence type="ECO:0000256" key="8">
    <source>
        <dbReference type="ARBA" id="ARBA00022842"/>
    </source>
</evidence>
<comment type="catalytic activity">
    <reaction evidence="12 13">
        <text>DNA(n) + a 2'-deoxyribonucleoside 5'-triphosphate = DNA(n+1) + diphosphate</text>
        <dbReference type="Rhea" id="RHEA:22508"/>
        <dbReference type="Rhea" id="RHEA-COMP:17339"/>
        <dbReference type="Rhea" id="RHEA-COMP:17340"/>
        <dbReference type="ChEBI" id="CHEBI:33019"/>
        <dbReference type="ChEBI" id="CHEBI:61560"/>
        <dbReference type="ChEBI" id="CHEBI:173112"/>
        <dbReference type="EC" id="2.7.7.49"/>
    </reaction>
</comment>
<evidence type="ECO:0000259" key="14">
    <source>
        <dbReference type="PROSITE" id="PS50878"/>
    </source>
</evidence>
<dbReference type="AlphaFoldDB" id="A0A1G4JB89"/>
<evidence type="ECO:0000256" key="10">
    <source>
        <dbReference type="ARBA" id="ARBA00022918"/>
    </source>
</evidence>
<dbReference type="Pfam" id="PF12009">
    <property type="entry name" value="Telomerase_RBD"/>
    <property type="match status" value="1"/>
</dbReference>
<evidence type="ECO:0000313" key="15">
    <source>
        <dbReference type="EMBL" id="SCU87345.1"/>
    </source>
</evidence>
<evidence type="ECO:0000256" key="2">
    <source>
        <dbReference type="ARBA" id="ARBA00012493"/>
    </source>
</evidence>
<dbReference type="InterPro" id="IPR003545">
    <property type="entry name" value="Telomerase_RT"/>
</dbReference>
<dbReference type="PROSITE" id="PS50878">
    <property type="entry name" value="RT_POL"/>
    <property type="match status" value="1"/>
</dbReference>
<dbReference type="EMBL" id="LT598463">
    <property type="protein sequence ID" value="SCU87345.1"/>
    <property type="molecule type" value="Genomic_DNA"/>
</dbReference>
<dbReference type="GO" id="GO:0070034">
    <property type="term" value="F:telomerase RNA binding"/>
    <property type="evidence" value="ECO:0007669"/>
    <property type="project" value="TreeGrafter"/>
</dbReference>
<dbReference type="GO" id="GO:0046872">
    <property type="term" value="F:metal ion binding"/>
    <property type="evidence" value="ECO:0007669"/>
    <property type="project" value="UniProtKB-KW"/>
</dbReference>
<dbReference type="GO" id="GO:0042162">
    <property type="term" value="F:telomeric DNA binding"/>
    <property type="evidence" value="ECO:0007669"/>
    <property type="project" value="TreeGrafter"/>
</dbReference>
<keyword evidence="10 13" id="KW-0695">RNA-directed DNA polymerase</keyword>
<protein>
    <recommendedName>
        <fullName evidence="3 13">Telomerase reverse transcriptase</fullName>
        <ecNumber evidence="2 13">2.7.7.49</ecNumber>
    </recommendedName>
    <alternativeName>
        <fullName evidence="13">Telomerase catalytic subunit</fullName>
    </alternativeName>
</protein>
<name>A0A1G4JB89_9SACH</name>
<evidence type="ECO:0000256" key="1">
    <source>
        <dbReference type="ARBA" id="ARBA00008001"/>
    </source>
</evidence>
<dbReference type="PANTHER" id="PTHR12066:SF0">
    <property type="entry name" value="TELOMERASE REVERSE TRANSCRIPTASE"/>
    <property type="match status" value="1"/>
</dbReference>
<dbReference type="PANTHER" id="PTHR12066">
    <property type="entry name" value="TELOMERASE REVERSE TRANSCRIPTASE"/>
    <property type="match status" value="1"/>
</dbReference>
<organism evidence="15 16">
    <name type="scientific">Lachancea mirantina</name>
    <dbReference type="NCBI Taxonomy" id="1230905"/>
    <lineage>
        <taxon>Eukaryota</taxon>
        <taxon>Fungi</taxon>
        <taxon>Dikarya</taxon>
        <taxon>Ascomycota</taxon>
        <taxon>Saccharomycotina</taxon>
        <taxon>Saccharomycetes</taxon>
        <taxon>Saccharomycetales</taxon>
        <taxon>Saccharomycetaceae</taxon>
        <taxon>Lachancea</taxon>
    </lineage>
</organism>
<keyword evidence="16" id="KW-1185">Reference proteome</keyword>
<evidence type="ECO:0000256" key="12">
    <source>
        <dbReference type="ARBA" id="ARBA00048173"/>
    </source>
</evidence>
<keyword evidence="11 13" id="KW-0539">Nucleus</keyword>
<keyword evidence="9 13" id="KW-0779">Telomere</keyword>
<sequence>MRCLRQFITEEWGNSGQSKDFQERLNAIVATGGIDIVKVLDNCQVIPNRLRINCPFILADSHGELVDKIIIYLIQSGASNNVLSGGYKIARNEQINRSVHCEATNSSVKKLKSGAWRAIAGVLGPELFTELLINHSIFESHGTHMNQISGTQPDKRGLSDVQDLTSGKTIRKCASLEPLLYKDKQTGTAFSILPTNATLWLEDVLKDAKLMARDLDAVNIARLRFLFSVAVKRHKKLNYRAIVDKLCPGNWPANAQSNFDYQTDKKNVVKFIVAATNNLFPYQLFGNKSNRSKVYAKLAVFLQLKVNEELPFQIITHKFRWKELSKSNVLRERGPRALSINVEIGEAFIRFVFKNFIPRLLKAFFHVTEELLTKKAIFFKHETWSRMTRPFLQNYTLKYLKTKSLSGHLVGDRFSSSPSGSLRLIPKPSLGCFRVIYVSAKCRNMEEKAFWREYQRRKLKPTLCILNHLKKVHFPESTTLKSPNDIPERLRHFKNSFLQEGKSLSDLHYIKFDIRDCYDSVPVSKVHSLILDAFKEETDFVVRSGLVFTPSTEKIRRVKSINGSSKYIRNTTYVDHSAAIHITKEVLLDVVRRELSEIQINIGGNRFVRKEGIFQGAALSATFVDYLYEDLVSHYDEFRQEKGTSLLLRLADDFLMISTESSQINKLKNLVKKGFPDYNAIVNESKVQYSGGLPHEHIIKFCGLNIDSRSLDCYKSSEMLNVTRFYSLSANAIYASLLNTYRRRLIGNLFIFELNSWSSILKHLEANVANIAESFVRSTKYLDLELHTFKAFYDEMLSVTLRLCLRGNVSSSRKKLVETAIEQIIWRSVVEKLPFNQVMPLRTLELIDEF</sequence>
<dbReference type="Gene3D" id="3.30.70.2630">
    <property type="match status" value="1"/>
</dbReference>
<dbReference type="GO" id="GO:0000781">
    <property type="term" value="C:chromosome, telomeric region"/>
    <property type="evidence" value="ECO:0007669"/>
    <property type="project" value="UniProtKB-SubCell"/>
</dbReference>
<keyword evidence="4 13" id="KW-0158">Chromosome</keyword>
<keyword evidence="8 13" id="KW-0460">Magnesium</keyword>
<proteinExistence type="inferred from homology"/>
<evidence type="ECO:0000256" key="5">
    <source>
        <dbReference type="ARBA" id="ARBA00022679"/>
    </source>
</evidence>
<comment type="function">
    <text evidence="13">Telomerase is a ribonucleoprotein enzyme essential for the replication of chromosome termini in most eukaryotes. It elongates telomeres. It is a reverse transcriptase that adds simple sequence repeats to chromosome ends by copying a template sequence within the RNA component of the enzyme.</text>
</comment>
<dbReference type="InterPro" id="IPR000477">
    <property type="entry name" value="RT_dom"/>
</dbReference>
<dbReference type="Proteomes" id="UP000191024">
    <property type="component" value="Chromosome D"/>
</dbReference>
<reference evidence="15 16" key="1">
    <citation type="submission" date="2016-03" db="EMBL/GenBank/DDBJ databases">
        <authorList>
            <person name="Devillers H."/>
        </authorList>
    </citation>
    <scope>NUCLEOTIDE SEQUENCE [LARGE SCALE GENOMIC DNA]</scope>
    <source>
        <strain evidence="15">CBS 11717</strain>
    </source>
</reference>
<evidence type="ECO:0000256" key="3">
    <source>
        <dbReference type="ARBA" id="ARBA00016182"/>
    </source>
</evidence>
<dbReference type="SMART" id="SM00975">
    <property type="entry name" value="Telomerase_RBD"/>
    <property type="match status" value="1"/>
</dbReference>
<dbReference type="Pfam" id="PF00078">
    <property type="entry name" value="RVT_1"/>
    <property type="match status" value="1"/>
</dbReference>
<dbReference type="PRINTS" id="PR01365">
    <property type="entry name" value="TELOMERASERT"/>
</dbReference>
<dbReference type="OrthoDB" id="289721at2759"/>
<evidence type="ECO:0000256" key="13">
    <source>
        <dbReference type="RuleBase" id="RU365061"/>
    </source>
</evidence>
<dbReference type="EC" id="2.7.7.49" evidence="2 13"/>
<dbReference type="STRING" id="1230905.A0A1G4JB89"/>
<evidence type="ECO:0000256" key="4">
    <source>
        <dbReference type="ARBA" id="ARBA00022454"/>
    </source>
</evidence>
<dbReference type="GO" id="GO:0003720">
    <property type="term" value="F:telomerase activity"/>
    <property type="evidence" value="ECO:0007669"/>
    <property type="project" value="InterPro"/>
</dbReference>
<evidence type="ECO:0000256" key="6">
    <source>
        <dbReference type="ARBA" id="ARBA00022695"/>
    </source>
</evidence>
<feature type="domain" description="Reverse transcriptase" evidence="14">
    <location>
        <begin position="406"/>
        <end position="706"/>
    </location>
</feature>
<evidence type="ECO:0000256" key="9">
    <source>
        <dbReference type="ARBA" id="ARBA00022895"/>
    </source>
</evidence>
<dbReference type="GO" id="GO:0007004">
    <property type="term" value="P:telomere maintenance via telomerase"/>
    <property type="evidence" value="ECO:0007669"/>
    <property type="project" value="TreeGrafter"/>
</dbReference>
<accession>A0A1G4JB89</accession>
<dbReference type="CDD" id="cd01648">
    <property type="entry name" value="TERT"/>
    <property type="match status" value="1"/>
</dbReference>
<keyword evidence="6 13" id="KW-0548">Nucleotidyltransferase</keyword>
<evidence type="ECO:0000256" key="7">
    <source>
        <dbReference type="ARBA" id="ARBA00022723"/>
    </source>
</evidence>
<comment type="subcellular location">
    <subcellularLocation>
        <location evidence="13">Nucleus</location>
    </subcellularLocation>
    <subcellularLocation>
        <location evidence="13">Chromosome</location>
        <location evidence="13">Telomere</location>
    </subcellularLocation>
</comment>
<dbReference type="GO" id="GO:0000333">
    <property type="term" value="C:telomerase catalytic core complex"/>
    <property type="evidence" value="ECO:0007669"/>
    <property type="project" value="TreeGrafter"/>
</dbReference>
<gene>
    <name evidence="15" type="ORF">LAMI_0D05710G</name>
</gene>